<proteinExistence type="predicted"/>
<gene>
    <name evidence="1" type="ORF">TBIB3V08_LOCUS12378</name>
</gene>
<accession>A0A7R9I739</accession>
<protein>
    <submittedName>
        <fullName evidence="1">Uncharacterized protein</fullName>
    </submittedName>
</protein>
<organism evidence="1">
    <name type="scientific">Timema bartmani</name>
    <dbReference type="NCBI Taxonomy" id="61472"/>
    <lineage>
        <taxon>Eukaryota</taxon>
        <taxon>Metazoa</taxon>
        <taxon>Ecdysozoa</taxon>
        <taxon>Arthropoda</taxon>
        <taxon>Hexapoda</taxon>
        <taxon>Insecta</taxon>
        <taxon>Pterygota</taxon>
        <taxon>Neoptera</taxon>
        <taxon>Polyneoptera</taxon>
        <taxon>Phasmatodea</taxon>
        <taxon>Timematodea</taxon>
        <taxon>Timematoidea</taxon>
        <taxon>Timematidae</taxon>
        <taxon>Timema</taxon>
    </lineage>
</organism>
<dbReference type="AlphaFoldDB" id="A0A7R9I739"/>
<reference evidence="1" key="1">
    <citation type="submission" date="2020-11" db="EMBL/GenBank/DDBJ databases">
        <authorList>
            <person name="Tran Van P."/>
        </authorList>
    </citation>
    <scope>NUCLEOTIDE SEQUENCE</scope>
</reference>
<evidence type="ECO:0000313" key="1">
    <source>
        <dbReference type="EMBL" id="CAD7450107.1"/>
    </source>
</evidence>
<sequence>MLSIKNSYQVTATCGVNILQLKSMFSMKEDALTHLGSSRETTTLQRRAAVCSNHFDCVNRSWFSLKRDGPQHALSVRLGL</sequence>
<name>A0A7R9I739_9NEOP</name>
<dbReference type="EMBL" id="OD573573">
    <property type="protein sequence ID" value="CAD7450107.1"/>
    <property type="molecule type" value="Genomic_DNA"/>
</dbReference>